<accession>A0A8S0QLS4</accession>
<comment type="caution">
    <text evidence="2">The sequence shown here is derived from an EMBL/GenBank/DDBJ whole genome shotgun (WGS) entry which is preliminary data.</text>
</comment>
<keyword evidence="1" id="KW-1133">Transmembrane helix</keyword>
<keyword evidence="3" id="KW-1185">Reference proteome</keyword>
<evidence type="ECO:0000313" key="2">
    <source>
        <dbReference type="EMBL" id="CAA2967992.1"/>
    </source>
</evidence>
<evidence type="ECO:0000313" key="3">
    <source>
        <dbReference type="Proteomes" id="UP000594638"/>
    </source>
</evidence>
<reference evidence="2 3" key="1">
    <citation type="submission" date="2019-12" db="EMBL/GenBank/DDBJ databases">
        <authorList>
            <person name="Alioto T."/>
            <person name="Alioto T."/>
            <person name="Gomez Garrido J."/>
        </authorList>
    </citation>
    <scope>NUCLEOTIDE SEQUENCE [LARGE SCALE GENOMIC DNA]</scope>
</reference>
<sequence length="109" mass="12900">MNLNFDAVFSSFLSSDLAIITWIWMVRGNQLLCLHKLSYIIINRNLLSSSILHFNLIKFTQVEWEDAWDGDNDREAFWDKLKLAATEKLKQKDFARHFNGFIINLFMKN</sequence>
<dbReference type="Gramene" id="OE9A001108T4">
    <property type="protein sequence ID" value="OE9A001108C4"/>
    <property type="gene ID" value="OE9A001108"/>
</dbReference>
<dbReference type="EMBL" id="CACTIH010001896">
    <property type="protein sequence ID" value="CAA2967992.1"/>
    <property type="molecule type" value="Genomic_DNA"/>
</dbReference>
<feature type="transmembrane region" description="Helical" evidence="1">
    <location>
        <begin position="6"/>
        <end position="26"/>
    </location>
</feature>
<name>A0A8S0QLS4_OLEEU</name>
<protein>
    <submittedName>
        <fullName evidence="2">Probable prolyl 4-hydroxylase 10</fullName>
    </submittedName>
</protein>
<keyword evidence="1" id="KW-0812">Transmembrane</keyword>
<organism evidence="2 3">
    <name type="scientific">Olea europaea subsp. europaea</name>
    <dbReference type="NCBI Taxonomy" id="158383"/>
    <lineage>
        <taxon>Eukaryota</taxon>
        <taxon>Viridiplantae</taxon>
        <taxon>Streptophyta</taxon>
        <taxon>Embryophyta</taxon>
        <taxon>Tracheophyta</taxon>
        <taxon>Spermatophyta</taxon>
        <taxon>Magnoliopsida</taxon>
        <taxon>eudicotyledons</taxon>
        <taxon>Gunneridae</taxon>
        <taxon>Pentapetalae</taxon>
        <taxon>asterids</taxon>
        <taxon>lamiids</taxon>
        <taxon>Lamiales</taxon>
        <taxon>Oleaceae</taxon>
        <taxon>Oleeae</taxon>
        <taxon>Olea</taxon>
    </lineage>
</organism>
<evidence type="ECO:0000256" key="1">
    <source>
        <dbReference type="SAM" id="Phobius"/>
    </source>
</evidence>
<dbReference type="Proteomes" id="UP000594638">
    <property type="component" value="Unassembled WGS sequence"/>
</dbReference>
<dbReference type="AlphaFoldDB" id="A0A8S0QLS4"/>
<proteinExistence type="predicted"/>
<gene>
    <name evidence="2" type="ORF">OLEA9_A001108</name>
</gene>
<keyword evidence="1" id="KW-0472">Membrane</keyword>